<dbReference type="AlphaFoldDB" id="A0A5J4QBL0"/>
<gene>
    <name evidence="2" type="ORF">EZS27_030731</name>
</gene>
<sequence length="139" mass="15414">MKQYIVVKLVLPVFCALFAMGISAQDIRSGYFLKGTSLSHRMNPAFVSEYNYVSIPVLGNMYIGTQANVGLSNFIYNYDNPLYGLTTFLNSSVDRESFLNKLHGNNKIDINLNTTILSTGFYAWGGFNTVELGLKSSVS</sequence>
<reference evidence="2" key="1">
    <citation type="submission" date="2019-03" db="EMBL/GenBank/DDBJ databases">
        <title>Single cell metagenomics reveals metabolic interactions within the superorganism composed of flagellate Streblomastix strix and complex community of Bacteroidetes bacteria on its surface.</title>
        <authorList>
            <person name="Treitli S.C."/>
            <person name="Kolisko M."/>
            <person name="Husnik F."/>
            <person name="Keeling P."/>
            <person name="Hampl V."/>
        </authorList>
    </citation>
    <scope>NUCLEOTIDE SEQUENCE</scope>
    <source>
        <strain evidence="2">STM</strain>
    </source>
</reference>
<dbReference type="InterPro" id="IPR043781">
    <property type="entry name" value="DUF5723"/>
</dbReference>
<feature type="non-terminal residue" evidence="2">
    <location>
        <position position="139"/>
    </location>
</feature>
<dbReference type="Pfam" id="PF18990">
    <property type="entry name" value="DUF5723"/>
    <property type="match status" value="1"/>
</dbReference>
<feature type="domain" description="DUF5723" evidence="1">
    <location>
        <begin position="44"/>
        <end position="138"/>
    </location>
</feature>
<proteinExistence type="predicted"/>
<evidence type="ECO:0000313" key="2">
    <source>
        <dbReference type="EMBL" id="KAA6319366.1"/>
    </source>
</evidence>
<comment type="caution">
    <text evidence="2">The sequence shown here is derived from an EMBL/GenBank/DDBJ whole genome shotgun (WGS) entry which is preliminary data.</text>
</comment>
<evidence type="ECO:0000259" key="1">
    <source>
        <dbReference type="Pfam" id="PF18990"/>
    </source>
</evidence>
<dbReference type="EMBL" id="SNRY01003900">
    <property type="protein sequence ID" value="KAA6319366.1"/>
    <property type="molecule type" value="Genomic_DNA"/>
</dbReference>
<protein>
    <recommendedName>
        <fullName evidence="1">DUF5723 domain-containing protein</fullName>
    </recommendedName>
</protein>
<name>A0A5J4QBL0_9ZZZZ</name>
<organism evidence="2">
    <name type="scientific">termite gut metagenome</name>
    <dbReference type="NCBI Taxonomy" id="433724"/>
    <lineage>
        <taxon>unclassified sequences</taxon>
        <taxon>metagenomes</taxon>
        <taxon>organismal metagenomes</taxon>
    </lineage>
</organism>
<accession>A0A5J4QBL0</accession>